<dbReference type="GO" id="GO:0030254">
    <property type="term" value="P:protein secretion by the type III secretion system"/>
    <property type="evidence" value="ECO:0007669"/>
    <property type="project" value="InterPro"/>
</dbReference>
<dbReference type="AlphaFoldDB" id="A0A2S0UQN0"/>
<accession>A0A2S0UQN0</accession>
<evidence type="ECO:0000259" key="9">
    <source>
        <dbReference type="SMART" id="SM00382"/>
    </source>
</evidence>
<dbReference type="GO" id="GO:0046933">
    <property type="term" value="F:proton-transporting ATP synthase activity, rotational mechanism"/>
    <property type="evidence" value="ECO:0007669"/>
    <property type="project" value="TreeGrafter"/>
</dbReference>
<evidence type="ECO:0000313" key="10">
    <source>
        <dbReference type="EMBL" id="AWB50121.1"/>
    </source>
</evidence>
<dbReference type="InterPro" id="IPR003593">
    <property type="entry name" value="AAA+_ATPase"/>
</dbReference>
<evidence type="ECO:0000256" key="6">
    <source>
        <dbReference type="ARBA" id="ARBA00022927"/>
    </source>
</evidence>
<keyword evidence="11" id="KW-1185">Reference proteome</keyword>
<dbReference type="SMART" id="SM00382">
    <property type="entry name" value="AAA"/>
    <property type="match status" value="1"/>
</dbReference>
<dbReference type="InterPro" id="IPR000194">
    <property type="entry name" value="ATPase_F1/V1/A1_a/bsu_nucl-bd"/>
</dbReference>
<organism evidence="10 11">
    <name type="scientific">Paragemmobacter aquarius</name>
    <dbReference type="NCBI Taxonomy" id="2169400"/>
    <lineage>
        <taxon>Bacteria</taxon>
        <taxon>Pseudomonadati</taxon>
        <taxon>Pseudomonadota</taxon>
        <taxon>Alphaproteobacteria</taxon>
        <taxon>Rhodobacterales</taxon>
        <taxon>Paracoccaceae</taxon>
        <taxon>Paragemmobacter</taxon>
    </lineage>
</organism>
<dbReference type="GO" id="GO:0005524">
    <property type="term" value="F:ATP binding"/>
    <property type="evidence" value="ECO:0007669"/>
    <property type="project" value="UniProtKB-KW"/>
</dbReference>
<protein>
    <submittedName>
        <fullName evidence="10">Flagellum-specific ATP synthase FliI</fullName>
    </submittedName>
</protein>
<reference evidence="10 11" key="1">
    <citation type="submission" date="2018-04" db="EMBL/GenBank/DDBJ databases">
        <title>Genome sequencing of Gemmobacter.</title>
        <authorList>
            <person name="Yi H."/>
            <person name="Baek M.-G."/>
        </authorList>
    </citation>
    <scope>NUCLEOTIDE SEQUENCE [LARGE SCALE GENOMIC DNA]</scope>
    <source>
        <strain evidence="10 11">HYN0069</strain>
    </source>
</reference>
<dbReference type="SUPFAM" id="SSF52540">
    <property type="entry name" value="P-loop containing nucleoside triphosphate hydrolases"/>
    <property type="match status" value="1"/>
</dbReference>
<dbReference type="InterPro" id="IPR005714">
    <property type="entry name" value="ATPase_T3SS_FliI/YscN"/>
</dbReference>
<keyword evidence="4" id="KW-0547">Nucleotide-binding</keyword>
<dbReference type="InterPro" id="IPR027417">
    <property type="entry name" value="P-loop_NTPase"/>
</dbReference>
<evidence type="ECO:0000256" key="2">
    <source>
        <dbReference type="ARBA" id="ARBA00022448"/>
    </source>
</evidence>
<keyword evidence="2" id="KW-0813">Transport</keyword>
<dbReference type="GO" id="GO:0005737">
    <property type="term" value="C:cytoplasm"/>
    <property type="evidence" value="ECO:0007669"/>
    <property type="project" value="UniProtKB-SubCell"/>
</dbReference>
<evidence type="ECO:0000256" key="1">
    <source>
        <dbReference type="ARBA" id="ARBA00004496"/>
    </source>
</evidence>
<keyword evidence="3" id="KW-0963">Cytoplasm</keyword>
<keyword evidence="7" id="KW-1278">Translocase</keyword>
<feature type="domain" description="AAA+ ATPase" evidence="9">
    <location>
        <begin position="154"/>
        <end position="338"/>
    </location>
</feature>
<dbReference type="PANTHER" id="PTHR15184">
    <property type="entry name" value="ATP SYNTHASE"/>
    <property type="match status" value="1"/>
</dbReference>
<dbReference type="OrthoDB" id="9801639at2"/>
<proteinExistence type="predicted"/>
<evidence type="ECO:0000313" key="11">
    <source>
        <dbReference type="Proteomes" id="UP000244496"/>
    </source>
</evidence>
<dbReference type="EMBL" id="CP028918">
    <property type="protein sequence ID" value="AWB50121.1"/>
    <property type="molecule type" value="Genomic_DNA"/>
</dbReference>
<comment type="subcellular location">
    <subcellularLocation>
        <location evidence="1">Cytoplasm</location>
    </subcellularLocation>
</comment>
<name>A0A2S0UQN0_9RHOB</name>
<dbReference type="GO" id="GO:0016887">
    <property type="term" value="F:ATP hydrolysis activity"/>
    <property type="evidence" value="ECO:0007669"/>
    <property type="project" value="InterPro"/>
</dbReference>
<evidence type="ECO:0000256" key="3">
    <source>
        <dbReference type="ARBA" id="ARBA00022490"/>
    </source>
</evidence>
<dbReference type="Pfam" id="PF18269">
    <property type="entry name" value="T3SS_ATPase_C"/>
    <property type="match status" value="1"/>
</dbReference>
<evidence type="ECO:0000256" key="5">
    <source>
        <dbReference type="ARBA" id="ARBA00022840"/>
    </source>
</evidence>
<dbReference type="RefSeq" id="WP_108436933.1">
    <property type="nucleotide sequence ID" value="NZ_CP028918.1"/>
</dbReference>
<dbReference type="Gene3D" id="3.40.50.12240">
    <property type="match status" value="1"/>
</dbReference>
<dbReference type="InterPro" id="IPR050053">
    <property type="entry name" value="ATPase_alpha/beta_chains"/>
</dbReference>
<evidence type="ECO:0000256" key="7">
    <source>
        <dbReference type="ARBA" id="ARBA00022967"/>
    </source>
</evidence>
<dbReference type="GO" id="GO:0030257">
    <property type="term" value="C:type III protein secretion system complex"/>
    <property type="evidence" value="ECO:0007669"/>
    <property type="project" value="InterPro"/>
</dbReference>
<dbReference type="PANTHER" id="PTHR15184:SF9">
    <property type="entry name" value="SPI-1 TYPE 3 SECRETION SYSTEM ATPASE"/>
    <property type="match status" value="1"/>
</dbReference>
<dbReference type="Pfam" id="PF00006">
    <property type="entry name" value="ATP-synt_ab"/>
    <property type="match status" value="1"/>
</dbReference>
<feature type="region of interest" description="Disordered" evidence="8">
    <location>
        <begin position="108"/>
        <end position="130"/>
    </location>
</feature>
<dbReference type="Proteomes" id="UP000244496">
    <property type="component" value="Chromosome"/>
</dbReference>
<dbReference type="KEGG" id="geh:HYN69_17840"/>
<keyword evidence="5" id="KW-0067">ATP-binding</keyword>
<keyword evidence="6" id="KW-0653">Protein transport</keyword>
<dbReference type="InterPro" id="IPR040627">
    <property type="entry name" value="T3SS_ATPase_C"/>
</dbReference>
<dbReference type="NCBIfam" id="TIGR01026">
    <property type="entry name" value="fliI_yscN"/>
    <property type="match status" value="1"/>
</dbReference>
<evidence type="ECO:0000256" key="8">
    <source>
        <dbReference type="SAM" id="MobiDB-lite"/>
    </source>
</evidence>
<sequence>MTPDTFDPLRARIAMTRAVSRLGRVSGLGAGVLHVTGLSQVAALGDRVTLGSIGAEVIGLNPEALTLLPDHAAEGIAIGAAVTHLGPAMLSPADGWIGRVIDPDGNPLDGRPLLPGPVPRPLRADPPAAARRRRLGPRLPTGLAVFDTLLPLVQGQRIGLFAGSGVGKSSLLGAFARGVAADVVVLALVGERGRELRGFVEDVLGREGMARSVVVAATSDQSPLLRRRCMMAAMTVAEHFRDRGAHVLFLADSITRFAEAHREVALAAGETAALRGYPPSLSHAIMSLAERAGPGSEGAGDITAVLSVLVAGSDMEEPVADILRGTIDGHVVLDRRIAERGRFPAVDLLRSVSRSLPDCASGEENAAITEARRLLGAWDRAELMVQSGLYAAGSDPLTDRAIRLFPALDAFLAETAPHGGIGASFGRLGGILAQK</sequence>
<gene>
    <name evidence="10" type="primary">fliI</name>
    <name evidence="10" type="ORF">HYN69_17840</name>
</gene>
<evidence type="ECO:0000256" key="4">
    <source>
        <dbReference type="ARBA" id="ARBA00022741"/>
    </source>
</evidence>